<comment type="caution">
    <text evidence="3">The sequence shown here is derived from an EMBL/GenBank/DDBJ whole genome shotgun (WGS) entry which is preliminary data.</text>
</comment>
<organism evidence="3 4">
    <name type="scientific">Elasticomyces elasticus</name>
    <dbReference type="NCBI Taxonomy" id="574655"/>
    <lineage>
        <taxon>Eukaryota</taxon>
        <taxon>Fungi</taxon>
        <taxon>Dikarya</taxon>
        <taxon>Ascomycota</taxon>
        <taxon>Pezizomycotina</taxon>
        <taxon>Dothideomycetes</taxon>
        <taxon>Dothideomycetidae</taxon>
        <taxon>Mycosphaerellales</taxon>
        <taxon>Teratosphaeriaceae</taxon>
        <taxon>Elasticomyces</taxon>
    </lineage>
</organism>
<dbReference type="AlphaFoldDB" id="A0AAN7W7J1"/>
<dbReference type="EMBL" id="JAVRQU010000006">
    <property type="protein sequence ID" value="KAK5702111.1"/>
    <property type="molecule type" value="Genomic_DNA"/>
</dbReference>
<dbReference type="Proteomes" id="UP001310594">
    <property type="component" value="Unassembled WGS sequence"/>
</dbReference>
<dbReference type="InterPro" id="IPR002999">
    <property type="entry name" value="Tudor"/>
</dbReference>
<evidence type="ECO:0000256" key="1">
    <source>
        <dbReference type="SAM" id="MobiDB-lite"/>
    </source>
</evidence>
<dbReference type="Gene3D" id="2.30.30.140">
    <property type="match status" value="1"/>
</dbReference>
<proteinExistence type="predicted"/>
<feature type="domain" description="Tudor" evidence="2">
    <location>
        <begin position="99"/>
        <end position="161"/>
    </location>
</feature>
<feature type="region of interest" description="Disordered" evidence="1">
    <location>
        <begin position="51"/>
        <end position="101"/>
    </location>
</feature>
<gene>
    <name evidence="3" type="ORF">LTR97_004931</name>
</gene>
<dbReference type="Pfam" id="PF00567">
    <property type="entry name" value="TUDOR"/>
    <property type="match status" value="1"/>
</dbReference>
<dbReference type="PROSITE" id="PS50304">
    <property type="entry name" value="TUDOR"/>
    <property type="match status" value="1"/>
</dbReference>
<evidence type="ECO:0000259" key="2">
    <source>
        <dbReference type="PROSITE" id="PS50304"/>
    </source>
</evidence>
<dbReference type="CDD" id="cd04508">
    <property type="entry name" value="Tudor_SF"/>
    <property type="match status" value="1"/>
</dbReference>
<accession>A0AAN7W7J1</accession>
<feature type="region of interest" description="Disordered" evidence="1">
    <location>
        <begin position="184"/>
        <end position="277"/>
    </location>
</feature>
<protein>
    <recommendedName>
        <fullName evidence="2">Tudor domain-containing protein</fullName>
    </recommendedName>
</protein>
<dbReference type="SMART" id="SM00333">
    <property type="entry name" value="TUDOR"/>
    <property type="match status" value="1"/>
</dbReference>
<evidence type="ECO:0000313" key="3">
    <source>
        <dbReference type="EMBL" id="KAK5702111.1"/>
    </source>
</evidence>
<name>A0AAN7W7J1_9PEZI</name>
<reference evidence="3" key="1">
    <citation type="submission" date="2023-08" db="EMBL/GenBank/DDBJ databases">
        <title>Black Yeasts Isolated from many extreme environments.</title>
        <authorList>
            <person name="Coleine C."/>
            <person name="Stajich J.E."/>
            <person name="Selbmann L."/>
        </authorList>
    </citation>
    <scope>NUCLEOTIDE SEQUENCE</scope>
    <source>
        <strain evidence="3">CCFEE 5810</strain>
    </source>
</reference>
<sequence>MSNLAALQAELAEYEESLSTTHEYLALFPEDAESKETKTFLEEQVATVKAQIAEEKASQKIAAPPPPPSEDAPPKFDMSKHPKFRKQSPEPEETPQQTSFEVKDVVQAKYTEDKQWYSATIVSKTGSSMDPVYTVTFKGYGNTETKRKHEIRPLHLEIASAPPPPPSPAPRTGREIGAHVISAAPAVDTSLMQPKREPSKVSDGPTRMAPEPKKLKGQKQLQKNQSNWQSWASSGPKKSGSVAPAAAKKKDSMFRTPDLPNAKVGFTGSGKPMQKDQARAKWNFNPASAPAAEDD</sequence>
<dbReference type="SUPFAM" id="SSF63748">
    <property type="entry name" value="Tudor/PWWP/MBT"/>
    <property type="match status" value="1"/>
</dbReference>
<evidence type="ECO:0000313" key="4">
    <source>
        <dbReference type="Proteomes" id="UP001310594"/>
    </source>
</evidence>